<dbReference type="AlphaFoldDB" id="A0A498JS88"/>
<evidence type="ECO:0000256" key="2">
    <source>
        <dbReference type="ARBA" id="ARBA00022692"/>
    </source>
</evidence>
<dbReference type="GO" id="GO:0005216">
    <property type="term" value="F:monoatomic ion channel activity"/>
    <property type="evidence" value="ECO:0007669"/>
    <property type="project" value="InterPro"/>
</dbReference>
<organism evidence="9 10">
    <name type="scientific">Malus domestica</name>
    <name type="common">Apple</name>
    <name type="synonym">Pyrus malus</name>
    <dbReference type="NCBI Taxonomy" id="3750"/>
    <lineage>
        <taxon>Eukaryota</taxon>
        <taxon>Viridiplantae</taxon>
        <taxon>Streptophyta</taxon>
        <taxon>Embryophyta</taxon>
        <taxon>Tracheophyta</taxon>
        <taxon>Spermatophyta</taxon>
        <taxon>Magnoliopsida</taxon>
        <taxon>eudicotyledons</taxon>
        <taxon>Gunneridae</taxon>
        <taxon>Pentapetalae</taxon>
        <taxon>rosids</taxon>
        <taxon>fabids</taxon>
        <taxon>Rosales</taxon>
        <taxon>Rosaceae</taxon>
        <taxon>Amygdaloideae</taxon>
        <taxon>Maleae</taxon>
        <taxon>Malus</taxon>
    </lineage>
</organism>
<evidence type="ECO:0000313" key="9">
    <source>
        <dbReference type="EMBL" id="RXH96684.1"/>
    </source>
</evidence>
<dbReference type="SUPFAM" id="SSF81324">
    <property type="entry name" value="Voltage-gated potassium channels"/>
    <property type="match status" value="1"/>
</dbReference>
<dbReference type="InterPro" id="IPR005821">
    <property type="entry name" value="Ion_trans_dom"/>
</dbReference>
<evidence type="ECO:0000256" key="3">
    <source>
        <dbReference type="ARBA" id="ARBA00022989"/>
    </source>
</evidence>
<feature type="region of interest" description="Disordered" evidence="6">
    <location>
        <begin position="43"/>
        <end position="73"/>
    </location>
</feature>
<dbReference type="STRING" id="3750.A0A498JS88"/>
<gene>
    <name evidence="9" type="ORF">DVH24_009188</name>
</gene>
<evidence type="ECO:0000256" key="1">
    <source>
        <dbReference type="ARBA" id="ARBA00004141"/>
    </source>
</evidence>
<keyword evidence="3 7" id="KW-1133">Transmembrane helix</keyword>
<dbReference type="Proteomes" id="UP000290289">
    <property type="component" value="Chromosome 6"/>
</dbReference>
<feature type="compositionally biased region" description="Polar residues" evidence="6">
    <location>
        <begin position="43"/>
        <end position="53"/>
    </location>
</feature>
<name>A0A498JS88_MALDO</name>
<evidence type="ECO:0000256" key="5">
    <source>
        <dbReference type="ARBA" id="ARBA00023303"/>
    </source>
</evidence>
<feature type="transmembrane region" description="Helical" evidence="7">
    <location>
        <begin position="212"/>
        <end position="231"/>
    </location>
</feature>
<dbReference type="Pfam" id="PF00520">
    <property type="entry name" value="Ion_trans"/>
    <property type="match status" value="1"/>
</dbReference>
<evidence type="ECO:0000313" key="10">
    <source>
        <dbReference type="Proteomes" id="UP000290289"/>
    </source>
</evidence>
<proteinExistence type="predicted"/>
<feature type="transmembrane region" description="Helical" evidence="7">
    <location>
        <begin position="341"/>
        <end position="361"/>
    </location>
</feature>
<feature type="transmembrane region" description="Helical" evidence="7">
    <location>
        <begin position="409"/>
        <end position="429"/>
    </location>
</feature>
<feature type="domain" description="Ion transport" evidence="8">
    <location>
        <begin position="209"/>
        <end position="580"/>
    </location>
</feature>
<keyword evidence="5" id="KW-0813">Transport</keyword>
<evidence type="ECO:0000259" key="8">
    <source>
        <dbReference type="Pfam" id="PF00520"/>
    </source>
</evidence>
<feature type="transmembrane region" description="Helical" evidence="7">
    <location>
        <begin position="522"/>
        <end position="541"/>
    </location>
</feature>
<dbReference type="Gene3D" id="1.10.287.70">
    <property type="match status" value="1"/>
</dbReference>
<reference evidence="9 10" key="1">
    <citation type="submission" date="2018-10" db="EMBL/GenBank/DDBJ databases">
        <title>A high-quality apple genome assembly.</title>
        <authorList>
            <person name="Hu J."/>
        </authorList>
    </citation>
    <scope>NUCLEOTIDE SEQUENCE [LARGE SCALE GENOMIC DNA]</scope>
    <source>
        <strain evidence="10">cv. HFTH1</strain>
        <tissue evidence="9">Young leaf</tissue>
    </source>
</reference>
<feature type="transmembrane region" description="Helical" evidence="7">
    <location>
        <begin position="547"/>
        <end position="570"/>
    </location>
</feature>
<keyword evidence="10" id="KW-1185">Reference proteome</keyword>
<keyword evidence="2 7" id="KW-0812">Transmembrane</keyword>
<feature type="transmembrane region" description="Helical" evidence="7">
    <location>
        <begin position="301"/>
        <end position="321"/>
    </location>
</feature>
<dbReference type="GO" id="GO:0016020">
    <property type="term" value="C:membrane"/>
    <property type="evidence" value="ECO:0007669"/>
    <property type="project" value="UniProtKB-SubCell"/>
</dbReference>
<evidence type="ECO:0000256" key="4">
    <source>
        <dbReference type="ARBA" id="ARBA00023136"/>
    </source>
</evidence>
<comment type="caution">
    <text evidence="9">The sequence shown here is derived from an EMBL/GenBank/DDBJ whole genome shotgun (WGS) entry which is preliminary data.</text>
</comment>
<comment type="subcellular location">
    <subcellularLocation>
        <location evidence="1">Membrane</location>
        <topology evidence="1">Multi-pass membrane protein</topology>
    </subcellularLocation>
</comment>
<keyword evidence="5" id="KW-0407">Ion channel</keyword>
<keyword evidence="5" id="KW-0406">Ion transport</keyword>
<dbReference type="EMBL" id="RDQH01000332">
    <property type="protein sequence ID" value="RXH96684.1"/>
    <property type="molecule type" value="Genomic_DNA"/>
</dbReference>
<keyword evidence="4 7" id="KW-0472">Membrane</keyword>
<dbReference type="PANTHER" id="PTHR45651:SF11">
    <property type="entry name" value="CYCLIC NUCLEOTIDE-GATED ION CHANNEL 20, CHLOROPLASTIC-RELATED"/>
    <property type="match status" value="1"/>
</dbReference>
<accession>A0A498JS88</accession>
<sequence length="590" mass="65435">MAAGYNGTEVPILPNTLPQYSEDNGQLLFDTFVSQNRKASVSIPMSSMDSDTSYEGEHRLEGHTGPLGSQSKPLFGPVSGPLYTNDRPDSIFRAAQALTAGQEAVEPAGETFPCTNATNQNEWTDENYAGKNEHLLRSGQLGLCNDPYCTTCPTYNPKAAHRRTSEIFDSKFYSALYGDAKGSARSFFSFLRPYIPGVMNPHAKVVQQWDTFFVISCIISIFVDPLFFFLLLVDQDKNCIVLDWPLTTRLVIFRSMTDFIYLMHILLQFRLAYVGPESRGVGAGDLVDHPKKIALNYLQGYLLLDFFAVLPLPQIIILLVLPDNLGLRANYAKNLLRASVLVQLFRFLPLLAGQTPSGFIFESAGANFVINILIFVLASHIVGSCWYLMGLQVGGKGFILNSRKFPAIYMFMFLVCLHFACPELFKVHIQSLLTFLSSKEADLRVNQCFRDACGISGINGCLSFIDCGRGNEFGDSGVDNPSRDSWINNANASACLTSSGYTYGVYYQTASLTTQKSIVTRYVYGLFWGFQTLGTVAGNLVPSYFGWEVLFIIGCIALGVLAFALLVGNMKNLVQALDRRYNFYPKIYSS</sequence>
<protein>
    <recommendedName>
        <fullName evidence="8">Ion transport domain-containing protein</fullName>
    </recommendedName>
</protein>
<evidence type="ECO:0000256" key="7">
    <source>
        <dbReference type="SAM" id="Phobius"/>
    </source>
</evidence>
<evidence type="ECO:0000256" key="6">
    <source>
        <dbReference type="SAM" id="MobiDB-lite"/>
    </source>
</evidence>
<feature type="transmembrane region" description="Helical" evidence="7">
    <location>
        <begin position="368"/>
        <end position="389"/>
    </location>
</feature>
<dbReference type="PANTHER" id="PTHR45651">
    <property type="entry name" value="CYCLIC NUCLEOTIDE-GATED ION CHANNEL 15-RELATED-RELATED"/>
    <property type="match status" value="1"/>
</dbReference>